<protein>
    <submittedName>
        <fullName evidence="2">Uncharacterized protein</fullName>
    </submittedName>
</protein>
<evidence type="ECO:0000256" key="1">
    <source>
        <dbReference type="SAM" id="MobiDB-lite"/>
    </source>
</evidence>
<gene>
    <name evidence="2" type="ORF">GCM10008098_25720</name>
</gene>
<feature type="compositionally biased region" description="Low complexity" evidence="1">
    <location>
        <begin position="9"/>
        <end position="22"/>
    </location>
</feature>
<name>A0ABQ3A1B2_9GAMM</name>
<sequence length="67" mass="7154">MRGSTPGEAANALGASAMASNSNGAGRCERFNMEGLRRKESARYIQKFAHAKCRTACTSVARCRCAL</sequence>
<organism evidence="2 3">
    <name type="scientific">Rhodanobacter panaciterrae</name>
    <dbReference type="NCBI Taxonomy" id="490572"/>
    <lineage>
        <taxon>Bacteria</taxon>
        <taxon>Pseudomonadati</taxon>
        <taxon>Pseudomonadota</taxon>
        <taxon>Gammaproteobacteria</taxon>
        <taxon>Lysobacterales</taxon>
        <taxon>Rhodanobacteraceae</taxon>
        <taxon>Rhodanobacter</taxon>
    </lineage>
</organism>
<evidence type="ECO:0000313" key="2">
    <source>
        <dbReference type="EMBL" id="GGY30903.1"/>
    </source>
</evidence>
<keyword evidence="3" id="KW-1185">Reference proteome</keyword>
<feature type="region of interest" description="Disordered" evidence="1">
    <location>
        <begin position="1"/>
        <end position="22"/>
    </location>
</feature>
<reference evidence="3" key="1">
    <citation type="journal article" date="2019" name="Int. J. Syst. Evol. Microbiol.">
        <title>The Global Catalogue of Microorganisms (GCM) 10K type strain sequencing project: providing services to taxonomists for standard genome sequencing and annotation.</title>
        <authorList>
            <consortium name="The Broad Institute Genomics Platform"/>
            <consortium name="The Broad Institute Genome Sequencing Center for Infectious Disease"/>
            <person name="Wu L."/>
            <person name="Ma J."/>
        </authorList>
    </citation>
    <scope>NUCLEOTIDE SEQUENCE [LARGE SCALE GENOMIC DNA]</scope>
    <source>
        <strain evidence="3">KCTC 22232</strain>
    </source>
</reference>
<evidence type="ECO:0000313" key="3">
    <source>
        <dbReference type="Proteomes" id="UP000621898"/>
    </source>
</evidence>
<accession>A0ABQ3A1B2</accession>
<dbReference type="EMBL" id="BMXT01000002">
    <property type="protein sequence ID" value="GGY30903.1"/>
    <property type="molecule type" value="Genomic_DNA"/>
</dbReference>
<comment type="caution">
    <text evidence="2">The sequence shown here is derived from an EMBL/GenBank/DDBJ whole genome shotgun (WGS) entry which is preliminary data.</text>
</comment>
<proteinExistence type="predicted"/>
<dbReference type="Proteomes" id="UP000621898">
    <property type="component" value="Unassembled WGS sequence"/>
</dbReference>